<evidence type="ECO:0000256" key="4">
    <source>
        <dbReference type="ARBA" id="ARBA00039977"/>
    </source>
</evidence>
<sequence>MSAFAKIQYFPSLPLRFLSFLKSTRRQPHTLMLEVDKRMTKHEIKEYLTKVYDLPPPHKVNTAVFKGKWRRVAGKREVVTFRHNDWKKAFVMWKRWPGEGEGLVAGKP</sequence>
<dbReference type="InterPro" id="IPR012678">
    <property type="entry name" value="Ribosomal_uL23/eL15/eS24_sf"/>
</dbReference>
<reference evidence="6" key="1">
    <citation type="journal article" date="2023" name="Commun. Biol.">
        <title>Genome analysis of Parmales, the sister group of diatoms, reveals the evolutionary specialization of diatoms from phago-mixotrophs to photoautotrophs.</title>
        <authorList>
            <person name="Ban H."/>
            <person name="Sato S."/>
            <person name="Yoshikawa S."/>
            <person name="Yamada K."/>
            <person name="Nakamura Y."/>
            <person name="Ichinomiya M."/>
            <person name="Sato N."/>
            <person name="Blanc-Mathieu R."/>
            <person name="Endo H."/>
            <person name="Kuwata A."/>
            <person name="Ogata H."/>
        </authorList>
    </citation>
    <scope>NUCLEOTIDE SEQUENCE [LARGE SCALE GENOMIC DNA]</scope>
    <source>
        <strain evidence="6">NIES 3701</strain>
    </source>
</reference>
<dbReference type="OrthoDB" id="275582at2759"/>
<dbReference type="AlphaFoldDB" id="A0A9W7ARA4"/>
<evidence type="ECO:0000256" key="2">
    <source>
        <dbReference type="ARBA" id="ARBA00022980"/>
    </source>
</evidence>
<dbReference type="EMBL" id="BRXY01000195">
    <property type="protein sequence ID" value="GMH76061.1"/>
    <property type="molecule type" value="Genomic_DNA"/>
</dbReference>
<dbReference type="Pfam" id="PF00276">
    <property type="entry name" value="Ribosomal_L23"/>
    <property type="match status" value="1"/>
</dbReference>
<dbReference type="GO" id="GO:0003735">
    <property type="term" value="F:structural constituent of ribosome"/>
    <property type="evidence" value="ECO:0007669"/>
    <property type="project" value="InterPro"/>
</dbReference>
<dbReference type="InterPro" id="IPR012677">
    <property type="entry name" value="Nucleotide-bd_a/b_plait_sf"/>
</dbReference>
<dbReference type="SUPFAM" id="SSF54189">
    <property type="entry name" value="Ribosomal proteins S24e, L23 and L15e"/>
    <property type="match status" value="1"/>
</dbReference>
<dbReference type="GO" id="GO:0005762">
    <property type="term" value="C:mitochondrial large ribosomal subunit"/>
    <property type="evidence" value="ECO:0007669"/>
    <property type="project" value="TreeGrafter"/>
</dbReference>
<keyword evidence="2" id="KW-0689">Ribosomal protein</keyword>
<accession>A0A9W7ARA4</accession>
<comment type="caution">
    <text evidence="5">The sequence shown here is derived from an EMBL/GenBank/DDBJ whole genome shotgun (WGS) entry which is preliminary data.</text>
</comment>
<keyword evidence="3" id="KW-0687">Ribonucleoprotein</keyword>
<keyword evidence="6" id="KW-1185">Reference proteome</keyword>
<dbReference type="PANTHER" id="PTHR12059:SF5">
    <property type="entry name" value="LARGE RIBOSOMAL SUBUNIT PROTEIN UL23M"/>
    <property type="match status" value="1"/>
</dbReference>
<evidence type="ECO:0000256" key="3">
    <source>
        <dbReference type="ARBA" id="ARBA00023274"/>
    </source>
</evidence>
<gene>
    <name evidence="5" type="ORF">TrST_g9437</name>
</gene>
<protein>
    <recommendedName>
        <fullName evidence="4">Large ribosomal subunit protein uL23m</fullName>
    </recommendedName>
</protein>
<dbReference type="PANTHER" id="PTHR12059">
    <property type="entry name" value="RIBOSOMAL PROTEIN L23-RELATED"/>
    <property type="match status" value="1"/>
</dbReference>
<organism evidence="5 6">
    <name type="scientific">Triparma strigata</name>
    <dbReference type="NCBI Taxonomy" id="1606541"/>
    <lineage>
        <taxon>Eukaryota</taxon>
        <taxon>Sar</taxon>
        <taxon>Stramenopiles</taxon>
        <taxon>Ochrophyta</taxon>
        <taxon>Bolidophyceae</taxon>
        <taxon>Parmales</taxon>
        <taxon>Triparmaceae</taxon>
        <taxon>Triparma</taxon>
    </lineage>
</organism>
<comment type="similarity">
    <text evidence="1">Belongs to the universal ribosomal protein uL23 family.</text>
</comment>
<proteinExistence type="inferred from homology"/>
<dbReference type="InterPro" id="IPR013025">
    <property type="entry name" value="Ribosomal_uL23-like"/>
</dbReference>
<evidence type="ECO:0000313" key="6">
    <source>
        <dbReference type="Proteomes" id="UP001165085"/>
    </source>
</evidence>
<dbReference type="Gene3D" id="3.30.70.330">
    <property type="match status" value="1"/>
</dbReference>
<evidence type="ECO:0000313" key="5">
    <source>
        <dbReference type="EMBL" id="GMH76061.1"/>
    </source>
</evidence>
<evidence type="ECO:0000256" key="1">
    <source>
        <dbReference type="ARBA" id="ARBA00006700"/>
    </source>
</evidence>
<dbReference type="Proteomes" id="UP001165085">
    <property type="component" value="Unassembled WGS sequence"/>
</dbReference>
<name>A0A9W7ARA4_9STRA</name>
<dbReference type="GO" id="GO:0032543">
    <property type="term" value="P:mitochondrial translation"/>
    <property type="evidence" value="ECO:0007669"/>
    <property type="project" value="TreeGrafter"/>
</dbReference>